<dbReference type="Pfam" id="PF01420">
    <property type="entry name" value="Methylase_S"/>
    <property type="match status" value="1"/>
</dbReference>
<dbReference type="EMBL" id="JAGYPF010000001">
    <property type="protein sequence ID" value="MBS4211717.1"/>
    <property type="molecule type" value="Genomic_DNA"/>
</dbReference>
<dbReference type="GO" id="GO:0016787">
    <property type="term" value="F:hydrolase activity"/>
    <property type="evidence" value="ECO:0007669"/>
    <property type="project" value="UniProtKB-KW"/>
</dbReference>
<evidence type="ECO:0000313" key="5">
    <source>
        <dbReference type="EMBL" id="MBS4211717.1"/>
    </source>
</evidence>
<evidence type="ECO:0000259" key="4">
    <source>
        <dbReference type="Pfam" id="PF01420"/>
    </source>
</evidence>
<evidence type="ECO:0000256" key="1">
    <source>
        <dbReference type="ARBA" id="ARBA00010923"/>
    </source>
</evidence>
<dbReference type="Gene3D" id="3.90.220.20">
    <property type="entry name" value="DNA methylase specificity domains"/>
    <property type="match status" value="1"/>
</dbReference>
<dbReference type="EC" id="3.1.21.-" evidence="5"/>
<dbReference type="InterPro" id="IPR044946">
    <property type="entry name" value="Restrct_endonuc_typeI_TRD_sf"/>
</dbReference>
<dbReference type="GO" id="GO:0004519">
    <property type="term" value="F:endonuclease activity"/>
    <property type="evidence" value="ECO:0007669"/>
    <property type="project" value="UniProtKB-KW"/>
</dbReference>
<gene>
    <name evidence="5" type="ORF">KHA99_04490</name>
</gene>
<organism evidence="5 6">
    <name type="scientific">Neobacillus rhizophilus</name>
    <dbReference type="NCBI Taxonomy" id="2833579"/>
    <lineage>
        <taxon>Bacteria</taxon>
        <taxon>Bacillati</taxon>
        <taxon>Bacillota</taxon>
        <taxon>Bacilli</taxon>
        <taxon>Bacillales</taxon>
        <taxon>Bacillaceae</taxon>
        <taxon>Neobacillus</taxon>
    </lineage>
</organism>
<dbReference type="GO" id="GO:0003677">
    <property type="term" value="F:DNA binding"/>
    <property type="evidence" value="ECO:0007669"/>
    <property type="project" value="UniProtKB-KW"/>
</dbReference>
<accession>A0A942U2P6</accession>
<dbReference type="InterPro" id="IPR000055">
    <property type="entry name" value="Restrct_endonuc_typeI_TRD"/>
</dbReference>
<evidence type="ECO:0000313" key="6">
    <source>
        <dbReference type="Proteomes" id="UP000679749"/>
    </source>
</evidence>
<proteinExistence type="inferred from homology"/>
<comment type="similarity">
    <text evidence="1">Belongs to the type-I restriction system S methylase family.</text>
</comment>
<keyword evidence="2" id="KW-0680">Restriction system</keyword>
<comment type="caution">
    <text evidence="5">The sequence shown here is derived from an EMBL/GenBank/DDBJ whole genome shotgun (WGS) entry which is preliminary data.</text>
</comment>
<keyword evidence="5" id="KW-0540">Nuclease</keyword>
<dbReference type="SUPFAM" id="SSF116734">
    <property type="entry name" value="DNA methylase specificity domain"/>
    <property type="match status" value="1"/>
</dbReference>
<keyword evidence="5" id="KW-0255">Endonuclease</keyword>
<reference evidence="5" key="1">
    <citation type="submission" date="2021-05" db="EMBL/GenBank/DDBJ databases">
        <title>Novel Bacillus species.</title>
        <authorList>
            <person name="Liu G."/>
        </authorList>
    </citation>
    <scope>NUCLEOTIDE SEQUENCE</scope>
    <source>
        <strain evidence="5">FJAT-49825</strain>
    </source>
</reference>
<protein>
    <submittedName>
        <fullName evidence="5">Restriction endonuclease subunit S</fullName>
        <ecNumber evidence="5">3.1.21.-</ecNumber>
    </submittedName>
</protein>
<dbReference type="AlphaFoldDB" id="A0A942U2P6"/>
<keyword evidence="5" id="KW-0378">Hydrolase</keyword>
<dbReference type="Proteomes" id="UP000679749">
    <property type="component" value="Unassembled WGS sequence"/>
</dbReference>
<sequence>METNGLLQQQGGSRTYMYFSKLIEFESEFPIIEEQQRIAEFIKILDKKIQKEILKHQLVNQKQAFMQQMFI</sequence>
<feature type="domain" description="Type I restriction modification DNA specificity" evidence="4">
    <location>
        <begin position="10"/>
        <end position="54"/>
    </location>
</feature>
<dbReference type="GO" id="GO:0009307">
    <property type="term" value="P:DNA restriction-modification system"/>
    <property type="evidence" value="ECO:0007669"/>
    <property type="project" value="UniProtKB-KW"/>
</dbReference>
<evidence type="ECO:0000256" key="2">
    <source>
        <dbReference type="ARBA" id="ARBA00022747"/>
    </source>
</evidence>
<evidence type="ECO:0000256" key="3">
    <source>
        <dbReference type="ARBA" id="ARBA00023125"/>
    </source>
</evidence>
<keyword evidence="3" id="KW-0238">DNA-binding</keyword>
<name>A0A942U2P6_9BACI</name>
<keyword evidence="6" id="KW-1185">Reference proteome</keyword>